<dbReference type="AlphaFoldDB" id="A0A078AAG6"/>
<dbReference type="PANTHER" id="PTHR11319">
    <property type="entry name" value="G PROTEIN-COUPLED RECEPTOR-RELATED"/>
    <property type="match status" value="1"/>
</dbReference>
<keyword evidence="1" id="KW-1133">Transmembrane helix</keyword>
<dbReference type="OrthoDB" id="77931at2759"/>
<accession>A0A078AAG6</accession>
<organism evidence="2 3">
    <name type="scientific">Stylonychia lemnae</name>
    <name type="common">Ciliate</name>
    <dbReference type="NCBI Taxonomy" id="5949"/>
    <lineage>
        <taxon>Eukaryota</taxon>
        <taxon>Sar</taxon>
        <taxon>Alveolata</taxon>
        <taxon>Ciliophora</taxon>
        <taxon>Intramacronucleata</taxon>
        <taxon>Spirotrichea</taxon>
        <taxon>Stichotrichia</taxon>
        <taxon>Sporadotrichida</taxon>
        <taxon>Oxytrichidae</taxon>
        <taxon>Stylonychinae</taxon>
        <taxon>Stylonychia</taxon>
    </lineage>
</organism>
<proteinExistence type="predicted"/>
<feature type="transmembrane region" description="Helical" evidence="1">
    <location>
        <begin position="288"/>
        <end position="309"/>
    </location>
</feature>
<evidence type="ECO:0008006" key="4">
    <source>
        <dbReference type="Google" id="ProtNLM"/>
    </source>
</evidence>
<reference evidence="2 3" key="1">
    <citation type="submission" date="2014-06" db="EMBL/GenBank/DDBJ databases">
        <authorList>
            <person name="Swart Estienne"/>
        </authorList>
    </citation>
    <scope>NUCLEOTIDE SEQUENCE [LARGE SCALE GENOMIC DNA]</scope>
    <source>
        <strain evidence="2 3">130c</strain>
    </source>
</reference>
<dbReference type="PANTHER" id="PTHR11319:SF35">
    <property type="entry name" value="OUTER MEMBRANE PROTEIN PMPC-RELATED"/>
    <property type="match status" value="1"/>
</dbReference>
<feature type="transmembrane region" description="Helical" evidence="1">
    <location>
        <begin position="229"/>
        <end position="246"/>
    </location>
</feature>
<protein>
    <recommendedName>
        <fullName evidence="4">Transmembrane protein</fullName>
    </recommendedName>
</protein>
<feature type="transmembrane region" description="Helical" evidence="1">
    <location>
        <begin position="201"/>
        <end position="222"/>
    </location>
</feature>
<evidence type="ECO:0000313" key="2">
    <source>
        <dbReference type="EMBL" id="CDW78582.1"/>
    </source>
</evidence>
<name>A0A078AAG6_STYLE</name>
<evidence type="ECO:0000313" key="3">
    <source>
        <dbReference type="Proteomes" id="UP000039865"/>
    </source>
</evidence>
<keyword evidence="1" id="KW-0812">Transmembrane</keyword>
<keyword evidence="1" id="KW-0472">Membrane</keyword>
<keyword evidence="3" id="KW-1185">Reference proteome</keyword>
<dbReference type="InParanoid" id="A0A078AAG6"/>
<dbReference type="Proteomes" id="UP000039865">
    <property type="component" value="Unassembled WGS sequence"/>
</dbReference>
<dbReference type="EMBL" id="CCKQ01007225">
    <property type="protein sequence ID" value="CDW78582.1"/>
    <property type="molecule type" value="Genomic_DNA"/>
</dbReference>
<evidence type="ECO:0000256" key="1">
    <source>
        <dbReference type="SAM" id="Phobius"/>
    </source>
</evidence>
<sequence>MHHTEVIFPPLPTQQDQFKLPHLRSVIISGNIEEGTQVSGQNQQKAINGVVIFDSLKFYAEPGSKSVQFRVFSPNINSDKIRQTYGLPESEIINYELLSIDFNDCEIGEIKSDKMCLKCEQGTYSISSSQTECQLCPEYAECFGGSDISVYSGYWRSSNTSLQIHKCLNPESCIGGLIQIREDDQNQLCDVGYGGNLCQTFGLIPIILIIAFALAFNIFILIKAQFKKKFYQWVFIMAVIVIYFTHPTVSRNLLQLWFCQELDKGEYWVQNDLSIKCWEGDHLRLSMLIGLPFILFWVVGVPVFGFFYLKIQNKRNHRKNSAKILTLPKSYDK</sequence>
<gene>
    <name evidence="2" type="primary">Contig9741.g10422</name>
    <name evidence="2" type="ORF">STYLEM_7562</name>
</gene>